<gene>
    <name evidence="12" type="ORF">SAMN06296058_1985</name>
</gene>
<dbReference type="InterPro" id="IPR011990">
    <property type="entry name" value="TPR-like_helical_dom_sf"/>
</dbReference>
<comment type="pathway">
    <text evidence="3">Porphyrin-containing compound metabolism; protoheme biosynthesis.</text>
</comment>
<feature type="transmembrane region" description="Helical" evidence="10">
    <location>
        <begin position="51"/>
        <end position="73"/>
    </location>
</feature>
<protein>
    <submittedName>
        <fullName evidence="12">HemY protein</fullName>
    </submittedName>
</protein>
<dbReference type="Proteomes" id="UP000190341">
    <property type="component" value="Unassembled WGS sequence"/>
</dbReference>
<keyword evidence="4" id="KW-1003">Cell membrane</keyword>
<name>A0A1T5KSG7_9GAMM</name>
<evidence type="ECO:0000256" key="9">
    <source>
        <dbReference type="ARBA" id="ARBA00023244"/>
    </source>
</evidence>
<dbReference type="Pfam" id="PF07219">
    <property type="entry name" value="HemY_N"/>
    <property type="match status" value="1"/>
</dbReference>
<dbReference type="GO" id="GO:0006779">
    <property type="term" value="P:porphyrin-containing compound biosynthetic process"/>
    <property type="evidence" value="ECO:0007669"/>
    <property type="project" value="UniProtKB-KW"/>
</dbReference>
<dbReference type="GO" id="GO:0042168">
    <property type="term" value="P:heme metabolic process"/>
    <property type="evidence" value="ECO:0007669"/>
    <property type="project" value="InterPro"/>
</dbReference>
<dbReference type="Gene3D" id="1.25.40.10">
    <property type="entry name" value="Tetratricopeptide repeat domain"/>
    <property type="match status" value="1"/>
</dbReference>
<evidence type="ECO:0000256" key="4">
    <source>
        <dbReference type="ARBA" id="ARBA00022475"/>
    </source>
</evidence>
<keyword evidence="13" id="KW-1185">Reference proteome</keyword>
<evidence type="ECO:0000256" key="7">
    <source>
        <dbReference type="ARBA" id="ARBA00022989"/>
    </source>
</evidence>
<dbReference type="InterPro" id="IPR010817">
    <property type="entry name" value="HemY_N"/>
</dbReference>
<dbReference type="RefSeq" id="WP_079724228.1">
    <property type="nucleotide sequence ID" value="NZ_BMCL01000002.1"/>
</dbReference>
<keyword evidence="7 10" id="KW-1133">Transmembrane helix</keyword>
<evidence type="ECO:0000256" key="8">
    <source>
        <dbReference type="ARBA" id="ARBA00023136"/>
    </source>
</evidence>
<dbReference type="AlphaFoldDB" id="A0A1T5KSG7"/>
<dbReference type="STRING" id="428993.SAMN06296058_1985"/>
<evidence type="ECO:0000256" key="3">
    <source>
        <dbReference type="ARBA" id="ARBA00004744"/>
    </source>
</evidence>
<dbReference type="GO" id="GO:0005886">
    <property type="term" value="C:plasma membrane"/>
    <property type="evidence" value="ECO:0007669"/>
    <property type="project" value="UniProtKB-SubCell"/>
</dbReference>
<dbReference type="InterPro" id="IPR005254">
    <property type="entry name" value="Heme_biosyn_assoc_TPR_pro"/>
</dbReference>
<dbReference type="EMBL" id="FUZV01000001">
    <property type="protein sequence ID" value="SKC66712.1"/>
    <property type="molecule type" value="Genomic_DNA"/>
</dbReference>
<evidence type="ECO:0000256" key="6">
    <source>
        <dbReference type="ARBA" id="ARBA00022692"/>
    </source>
</evidence>
<evidence type="ECO:0000256" key="5">
    <source>
        <dbReference type="ARBA" id="ARBA00022519"/>
    </source>
</evidence>
<organism evidence="12 13">
    <name type="scientific">Pseudoxanthomonas indica</name>
    <dbReference type="NCBI Taxonomy" id="428993"/>
    <lineage>
        <taxon>Bacteria</taxon>
        <taxon>Pseudomonadati</taxon>
        <taxon>Pseudomonadota</taxon>
        <taxon>Gammaproteobacteria</taxon>
        <taxon>Lysobacterales</taxon>
        <taxon>Lysobacteraceae</taxon>
        <taxon>Pseudoxanthomonas</taxon>
    </lineage>
</organism>
<comment type="subcellular location">
    <subcellularLocation>
        <location evidence="2">Cell inner membrane</location>
        <topology evidence="2">Multi-pass membrane protein</topology>
    </subcellularLocation>
</comment>
<sequence length="420" mass="45917">MKIFRTTVILLILLAIGVFAAQWLANEPGRDLGRVFVQFGGYDWETDVPRALLTLLLVASATWLAWKLITLPFRAWHRYRRKQARARLIEGLDSLHAGHWTRAEKLLERAAEDHEVGAIARVAAVRAADARADGAAAQRHLVALQERSATAHALLVADRALAASMPLEALTALDASDAQPLPPRGLALRAEALAALGRSGEAYGLLGAIKQQQALPTDRVTTLESRLAAQSVREAGDANVLAERWETLPKPLRNEPAVVAAYAERAAAMRWDDAAVRSLESAIDTRWDESLVRLYGDLPVAKADSRRASAQRWLQAHPASPALLVTLAKLSRQQGQWPQAQEFLHRALAQGASAEAWEELGDGFAAAGDDGAAQRCYANALRVRRGQAAVELPGRDMRQKIFDEAVSEERDEHGMPRLRG</sequence>
<keyword evidence="5" id="KW-0997">Cell inner membrane</keyword>
<dbReference type="OrthoDB" id="7053339at2"/>
<evidence type="ECO:0000313" key="13">
    <source>
        <dbReference type="Proteomes" id="UP000190341"/>
    </source>
</evidence>
<evidence type="ECO:0000259" key="11">
    <source>
        <dbReference type="Pfam" id="PF07219"/>
    </source>
</evidence>
<keyword evidence="9" id="KW-0627">Porphyrin biosynthesis</keyword>
<comment type="function">
    <text evidence="1">Involved in a late step of protoheme IX synthesis.</text>
</comment>
<evidence type="ECO:0000313" key="12">
    <source>
        <dbReference type="EMBL" id="SKC66712.1"/>
    </source>
</evidence>
<keyword evidence="8 10" id="KW-0472">Membrane</keyword>
<evidence type="ECO:0000256" key="2">
    <source>
        <dbReference type="ARBA" id="ARBA00004429"/>
    </source>
</evidence>
<feature type="domain" description="HemY N-terminal" evidence="11">
    <location>
        <begin position="33"/>
        <end position="131"/>
    </location>
</feature>
<evidence type="ECO:0000256" key="1">
    <source>
        <dbReference type="ARBA" id="ARBA00002962"/>
    </source>
</evidence>
<proteinExistence type="predicted"/>
<accession>A0A1T5KSG7</accession>
<dbReference type="SUPFAM" id="SSF48452">
    <property type="entry name" value="TPR-like"/>
    <property type="match status" value="1"/>
</dbReference>
<dbReference type="NCBIfam" id="TIGR00540">
    <property type="entry name" value="TPR_hemY_coli"/>
    <property type="match status" value="1"/>
</dbReference>
<reference evidence="12 13" key="1">
    <citation type="submission" date="2017-02" db="EMBL/GenBank/DDBJ databases">
        <authorList>
            <person name="Peterson S.W."/>
        </authorList>
    </citation>
    <scope>NUCLEOTIDE SEQUENCE [LARGE SCALE GENOMIC DNA]</scope>
    <source>
        <strain evidence="12 13">P15</strain>
    </source>
</reference>
<evidence type="ECO:0000256" key="10">
    <source>
        <dbReference type="SAM" id="Phobius"/>
    </source>
</evidence>
<dbReference type="UniPathway" id="UPA00252"/>
<keyword evidence="6 10" id="KW-0812">Transmembrane</keyword>